<dbReference type="Proteomes" id="UP000054630">
    <property type="component" value="Unassembled WGS sequence"/>
</dbReference>
<comment type="caution">
    <text evidence="1">The sequence shown here is derived from an EMBL/GenBank/DDBJ whole genome shotgun (WGS) entry which is preliminary data.</text>
</comment>
<protein>
    <submittedName>
        <fullName evidence="1">Uncharacterized protein</fullName>
    </submittedName>
</protein>
<proteinExistence type="predicted"/>
<sequence length="60" mass="7008">MNKLYSILNESYFPALLFSSEISKCTDKIEDLFLFFATDNRNVLSLKQLRLSIFLCLLNI</sequence>
<dbReference type="AlphaFoldDB" id="A0A0V0RJF5"/>
<keyword evidence="2" id="KW-1185">Reference proteome</keyword>
<organism evidence="1 2">
    <name type="scientific">Trichinella nelsoni</name>
    <dbReference type="NCBI Taxonomy" id="6336"/>
    <lineage>
        <taxon>Eukaryota</taxon>
        <taxon>Metazoa</taxon>
        <taxon>Ecdysozoa</taxon>
        <taxon>Nematoda</taxon>
        <taxon>Enoplea</taxon>
        <taxon>Dorylaimia</taxon>
        <taxon>Trichinellida</taxon>
        <taxon>Trichinellidae</taxon>
        <taxon>Trichinella</taxon>
    </lineage>
</organism>
<reference evidence="1 2" key="1">
    <citation type="submission" date="2015-01" db="EMBL/GenBank/DDBJ databases">
        <title>Evolution of Trichinella species and genotypes.</title>
        <authorList>
            <person name="Korhonen P.K."/>
            <person name="Edoardo P."/>
            <person name="Giuseppe L.R."/>
            <person name="Gasser R.B."/>
        </authorList>
    </citation>
    <scope>NUCLEOTIDE SEQUENCE [LARGE SCALE GENOMIC DNA]</scope>
    <source>
        <strain evidence="1">ISS37</strain>
    </source>
</reference>
<evidence type="ECO:0000313" key="2">
    <source>
        <dbReference type="Proteomes" id="UP000054630"/>
    </source>
</evidence>
<accession>A0A0V0RJF5</accession>
<gene>
    <name evidence="1" type="ORF">T07_9888</name>
</gene>
<dbReference type="EMBL" id="JYDL01000156">
    <property type="protein sequence ID" value="KRX14562.1"/>
    <property type="molecule type" value="Genomic_DNA"/>
</dbReference>
<evidence type="ECO:0000313" key="1">
    <source>
        <dbReference type="EMBL" id="KRX14562.1"/>
    </source>
</evidence>
<name>A0A0V0RJF5_9BILA</name>